<dbReference type="InterPro" id="IPR028994">
    <property type="entry name" value="Integrin_alpha_N"/>
</dbReference>
<gene>
    <name evidence="2" type="ORF">GT019_11820</name>
</gene>
<dbReference type="Gene3D" id="2.130.10.130">
    <property type="entry name" value="Integrin alpha, N-terminal"/>
    <property type="match status" value="1"/>
</dbReference>
<evidence type="ECO:0000313" key="2">
    <source>
        <dbReference type="EMBL" id="NBD24560.1"/>
    </source>
</evidence>
<dbReference type="Proteomes" id="UP000665561">
    <property type="component" value="Unassembled WGS sequence"/>
</dbReference>
<dbReference type="InterPro" id="IPR013517">
    <property type="entry name" value="FG-GAP"/>
</dbReference>
<name>A0ABW9XPK3_9BACL</name>
<dbReference type="PANTHER" id="PTHR44103">
    <property type="entry name" value="PROPROTEIN CONVERTASE P"/>
    <property type="match status" value="1"/>
</dbReference>
<evidence type="ECO:0000256" key="1">
    <source>
        <dbReference type="ARBA" id="ARBA00022729"/>
    </source>
</evidence>
<protein>
    <submittedName>
        <fullName evidence="2">VCBS repeat-containing protein</fullName>
    </submittedName>
</protein>
<keyword evidence="1" id="KW-0732">Signal</keyword>
<accession>A0ABW9XPK3</accession>
<keyword evidence="3" id="KW-1185">Reference proteome</keyword>
<dbReference type="RefSeq" id="WP_161743353.1">
    <property type="nucleotide sequence ID" value="NZ_JAAAMV010000007.1"/>
</dbReference>
<organism evidence="2 3">
    <name type="scientific">Paenibacillus glycinis</name>
    <dbReference type="NCBI Taxonomy" id="2697035"/>
    <lineage>
        <taxon>Bacteria</taxon>
        <taxon>Bacillati</taxon>
        <taxon>Bacillota</taxon>
        <taxon>Bacilli</taxon>
        <taxon>Bacillales</taxon>
        <taxon>Paenibacillaceae</taxon>
        <taxon>Paenibacillus</taxon>
    </lineage>
</organism>
<dbReference type="PANTHER" id="PTHR44103:SF1">
    <property type="entry name" value="PROPROTEIN CONVERTASE P"/>
    <property type="match status" value="1"/>
</dbReference>
<reference evidence="2 3" key="1">
    <citation type="submission" date="2020-01" db="EMBL/GenBank/DDBJ databases">
        <title>Paenibacillus soybeanensis sp. nov. isolated from the nodules of soybean (Glycine max(L.) Merr).</title>
        <authorList>
            <person name="Wang H."/>
        </authorList>
    </citation>
    <scope>NUCLEOTIDE SEQUENCE [LARGE SCALE GENOMIC DNA]</scope>
    <source>
        <strain evidence="2 3">T1</strain>
    </source>
</reference>
<comment type="caution">
    <text evidence="2">The sequence shown here is derived from an EMBL/GenBank/DDBJ whole genome shotgun (WGS) entry which is preliminary data.</text>
</comment>
<sequence>MLQFKKRLLSDEKYEACAVFDVNGDGVPDIVSGAYWYEGPDYAKKHFISDVLAISEYHDDFSDYPMDVDGDGRPDIVTGGWWGETLRWRRNPGDSDAAWETYDIDRCGSIETIRYLDIDGCGVPEIFPNTPGEPQAFYKLVRDAEGRGTGEFRKFVIGEGPSGHGMGFADVNGDGRMDVILPGGWLEHPADPFAGTWTFHPEFSLGSASVPILGHDVNGDGLIDLIVGQAHDYGLHWLEQGRAADGSRTWTKHEIDMSGSQFHDLWLVDLDLDGEPELITGKRYRAHNDGDPGAFDDIGLYYYKIGGGAFEKHVIDYGPAGEASGAGIYFWVQDLNGSGYPDIVAPGKDGLYLFENLGASEGERT</sequence>
<dbReference type="Pfam" id="PF13517">
    <property type="entry name" value="FG-GAP_3"/>
    <property type="match status" value="1"/>
</dbReference>
<evidence type="ECO:0000313" key="3">
    <source>
        <dbReference type="Proteomes" id="UP000665561"/>
    </source>
</evidence>
<dbReference type="EMBL" id="JAAAMV010000007">
    <property type="protein sequence ID" value="NBD24560.1"/>
    <property type="molecule type" value="Genomic_DNA"/>
</dbReference>
<proteinExistence type="predicted"/>
<dbReference type="SUPFAM" id="SSF69318">
    <property type="entry name" value="Integrin alpha N-terminal domain"/>
    <property type="match status" value="1"/>
</dbReference>